<dbReference type="SMART" id="SM00664">
    <property type="entry name" value="DoH"/>
    <property type="match status" value="2"/>
</dbReference>
<evidence type="ECO:0000256" key="9">
    <source>
        <dbReference type="ARBA" id="ARBA00023136"/>
    </source>
</evidence>
<evidence type="ECO:0000259" key="12">
    <source>
        <dbReference type="PROSITE" id="PS50836"/>
    </source>
</evidence>
<keyword evidence="8" id="KW-0503">Monooxygenase</keyword>
<keyword evidence="5" id="KW-0732">Signal</keyword>
<proteinExistence type="inferred from homology"/>
<evidence type="ECO:0000256" key="7">
    <source>
        <dbReference type="ARBA" id="ARBA00023008"/>
    </source>
</evidence>
<name>A0A7R9FPK6_9CRUS</name>
<comment type="subcellular location">
    <subcellularLocation>
        <location evidence="2">Membrane</location>
    </subcellularLocation>
</comment>
<dbReference type="FunFam" id="2.60.40.1210:FF:000001">
    <property type="entry name" value="Monooxygenase, DBH-like 1, like"/>
    <property type="match status" value="2"/>
</dbReference>
<dbReference type="Gene3D" id="2.60.120.310">
    <property type="entry name" value="Copper type II, ascorbate-dependent monooxygenase, N-terminal domain"/>
    <property type="match status" value="2"/>
</dbReference>
<evidence type="ECO:0000256" key="10">
    <source>
        <dbReference type="ARBA" id="ARBA00023157"/>
    </source>
</evidence>
<dbReference type="InterPro" id="IPR045266">
    <property type="entry name" value="DOH_DOMON"/>
</dbReference>
<reference evidence="13" key="1">
    <citation type="submission" date="2020-11" db="EMBL/GenBank/DDBJ databases">
        <authorList>
            <person name="Tran Van P."/>
        </authorList>
    </citation>
    <scope>NUCLEOTIDE SEQUENCE</scope>
</reference>
<dbReference type="SUPFAM" id="SSF49344">
    <property type="entry name" value="CBD9-like"/>
    <property type="match status" value="1"/>
</dbReference>
<evidence type="ECO:0000256" key="4">
    <source>
        <dbReference type="ARBA" id="ARBA00022723"/>
    </source>
</evidence>
<dbReference type="Pfam" id="PF01082">
    <property type="entry name" value="Cu2_monooxygen"/>
    <property type="match status" value="2"/>
</dbReference>
<dbReference type="PROSITE" id="PS50836">
    <property type="entry name" value="DOMON"/>
    <property type="match status" value="2"/>
</dbReference>
<dbReference type="GO" id="GO:0042420">
    <property type="term" value="P:dopamine catabolic process"/>
    <property type="evidence" value="ECO:0007669"/>
    <property type="project" value="TreeGrafter"/>
</dbReference>
<dbReference type="Gene3D" id="2.60.40.1210">
    <property type="entry name" value="Cellobiose dehydrogenase, cytochrome domain"/>
    <property type="match status" value="2"/>
</dbReference>
<protein>
    <recommendedName>
        <fullName evidence="12">DOMON domain-containing protein</fullName>
    </recommendedName>
</protein>
<dbReference type="Proteomes" id="UP000677054">
    <property type="component" value="Unassembled WGS sequence"/>
</dbReference>
<dbReference type="InterPro" id="IPR008977">
    <property type="entry name" value="PHM/PNGase_F_dom_sf"/>
</dbReference>
<keyword evidence="9" id="KW-0472">Membrane</keyword>
<gene>
    <name evidence="13" type="ORF">DSTB1V02_LOCUS9933</name>
</gene>
<evidence type="ECO:0000256" key="1">
    <source>
        <dbReference type="ARBA" id="ARBA00001973"/>
    </source>
</evidence>
<evidence type="ECO:0000256" key="2">
    <source>
        <dbReference type="ARBA" id="ARBA00004370"/>
    </source>
</evidence>
<evidence type="ECO:0000256" key="3">
    <source>
        <dbReference type="ARBA" id="ARBA00010676"/>
    </source>
</evidence>
<dbReference type="InterPro" id="IPR005018">
    <property type="entry name" value="DOMON_domain"/>
</dbReference>
<dbReference type="InterPro" id="IPR024548">
    <property type="entry name" value="Cu2_monoox_C"/>
</dbReference>
<dbReference type="GO" id="GO:0030667">
    <property type="term" value="C:secretory granule membrane"/>
    <property type="evidence" value="ECO:0007669"/>
    <property type="project" value="TreeGrafter"/>
</dbReference>
<dbReference type="GO" id="GO:0042421">
    <property type="term" value="P:norepinephrine biosynthetic process"/>
    <property type="evidence" value="ECO:0007669"/>
    <property type="project" value="TreeGrafter"/>
</dbReference>
<dbReference type="InterPro" id="IPR028460">
    <property type="entry name" value="Tbh/DBH"/>
</dbReference>
<dbReference type="PANTHER" id="PTHR10157:SF23">
    <property type="entry name" value="MOXD1 HOMOLOG 1"/>
    <property type="match status" value="1"/>
</dbReference>
<evidence type="ECO:0000256" key="11">
    <source>
        <dbReference type="ARBA" id="ARBA00023180"/>
    </source>
</evidence>
<evidence type="ECO:0000256" key="8">
    <source>
        <dbReference type="ARBA" id="ARBA00023033"/>
    </source>
</evidence>
<dbReference type="PRINTS" id="PR00767">
    <property type="entry name" value="DBMONOXGNASE"/>
</dbReference>
<keyword evidence="6" id="KW-0560">Oxidoreductase</keyword>
<dbReference type="GO" id="GO:0004500">
    <property type="term" value="F:dopamine beta-monooxygenase activity"/>
    <property type="evidence" value="ECO:0007669"/>
    <property type="project" value="InterPro"/>
</dbReference>
<dbReference type="InterPro" id="IPR000945">
    <property type="entry name" value="DBH-like"/>
</dbReference>
<evidence type="ECO:0000256" key="5">
    <source>
        <dbReference type="ARBA" id="ARBA00022729"/>
    </source>
</evidence>
<accession>A0A7R9FPK6</accession>
<dbReference type="Pfam" id="PF03351">
    <property type="entry name" value="DOMON"/>
    <property type="match status" value="2"/>
</dbReference>
<sequence length="1114" mass="126156">MKTCSRKPGFSRPIASRMVSKVIPVTLGLWLLSGGISLPSVSGWEREAILDPLGKVHLAWTPHLETKVIEFEYTVQTLGWVGLGFSPTGGMRDSDVITAWIKNGQVFFDDRHVPVDHELPRVDDVSNYNLISAVETDTATIIRFTREFDTCDLEQDYFITRDTVKVIYAFGETDPEGEDPFYHGSDNRGTKSLYLLDPPLGEIPDDPSIKEWIVSSEMVIPEVDTTYWCTIQKTPEVDVTHHIIGYKPYVKPGNEKYVHHLLLFSCSVPDELVDMFNSWSEHSGVLCFGPDHPPEWYLCRSTLLAWAVGGEGETYPENVGYVMPEGGMFFMMEMHYDNPEMESGIQDNSGLTVYYTDVLRPMQMATLEVGASVGPTQIIPARQSLFVHSGHCSPRCTEVVFPPEGIHVFSGLLHSHLIECEYDSSERDSVTLQGFGTTEEMCLAFFQYYPAQDVSTCSSYPDFEEFFTLFDITDIWLDQENGYEYMVSENQTLVDYLNEFDWSGIDLEDLQYLLRYNPHYVQCLNNMAEFILAVRFTVGFCLVIGGISLPHVSGWEREAILDPLGKVQLAWTPHLETKVIEFEYTVQTLGWVGLGFSPTGGMLNSDVITAWVKDGQVFFSDRHVPVDHELPRVDDVPNYNLISAVGTDTATIIRFTREFDTCDLEQDFYITGDTIKVIYAYGEADPDGEDPYYHGIDNRGTKSLYLLDPPLGEIPDDPLIKEWTVSNEMVIPEADTTYWCSIQKTPIVEITHHIIGSKPYVKPGNEKYVHHLILYACSVPDELVGMFDSWAEQDGVLCYGSDHPQEWHLCRSILIGWAVGGEGETYPENVGYVLPEGGMFFMLEMHYDNPEAVSGIQDDSGLTVYYTDVLRPLEMTTLQVGAAIHAAEIIPSGQKQFFHAGHCSSLCTSTVFPPEGIHVFSGLLHSHLIGRKMRVRVFRNGEELPWLLNDDNYDFNYQQVRVFREHITLYPGDQLIIECDYDSSGRDSVTVSGFGTTEEMCMAFLQYYPALNVAACNSYPNFEAVFSLFGITDVWVDQDEGYEYMVSENQTLVDYLNEFDWSGIDMEGFQDLMRYDPHYARCISNRGELILAWNPGCLPDENVRLANETFQSVR</sequence>
<dbReference type="EMBL" id="CAJPEV010002680">
    <property type="protein sequence ID" value="CAG0897729.1"/>
    <property type="molecule type" value="Genomic_DNA"/>
</dbReference>
<dbReference type="InterPro" id="IPR014784">
    <property type="entry name" value="Cu2_ascorb_mOase-like_C"/>
</dbReference>
<comment type="similarity">
    <text evidence="3">Belongs to the copper type II ascorbate-dependent monooxygenase family.</text>
</comment>
<keyword evidence="11" id="KW-0325">Glycoprotein</keyword>
<evidence type="ECO:0000256" key="6">
    <source>
        <dbReference type="ARBA" id="ARBA00023002"/>
    </source>
</evidence>
<keyword evidence="7" id="KW-0186">Copper</keyword>
<dbReference type="FunFam" id="2.60.120.310:FF:000004">
    <property type="entry name" value="DBH-like monooxygenase protein 1"/>
    <property type="match status" value="1"/>
</dbReference>
<dbReference type="InterPro" id="IPR000323">
    <property type="entry name" value="Cu2_ascorb_mOase_N"/>
</dbReference>
<evidence type="ECO:0000313" key="13">
    <source>
        <dbReference type="EMBL" id="CAD7250150.1"/>
    </source>
</evidence>
<feature type="domain" description="DOMON" evidence="12">
    <location>
        <begin position="54"/>
        <end position="171"/>
    </location>
</feature>
<dbReference type="Pfam" id="PF03712">
    <property type="entry name" value="Cu2_monoox_C"/>
    <property type="match status" value="3"/>
</dbReference>
<dbReference type="AlphaFoldDB" id="A0A7R9FPK6"/>
<dbReference type="FunFam" id="2.60.120.230:FF:000001">
    <property type="entry name" value="Monooxygenase, DBH-like 1"/>
    <property type="match status" value="1"/>
</dbReference>
<dbReference type="GO" id="GO:0005615">
    <property type="term" value="C:extracellular space"/>
    <property type="evidence" value="ECO:0007669"/>
    <property type="project" value="TreeGrafter"/>
</dbReference>
<keyword evidence="10" id="KW-1015">Disulfide bond</keyword>
<dbReference type="InterPro" id="IPR036939">
    <property type="entry name" value="Cu2_ascorb_mOase_N_sf"/>
</dbReference>
<dbReference type="Gene3D" id="2.60.120.230">
    <property type="match status" value="2"/>
</dbReference>
<dbReference type="GO" id="GO:0005507">
    <property type="term" value="F:copper ion binding"/>
    <property type="evidence" value="ECO:0007669"/>
    <property type="project" value="InterPro"/>
</dbReference>
<comment type="cofactor">
    <cofactor evidence="1">
        <name>Cu(2+)</name>
        <dbReference type="ChEBI" id="CHEBI:29036"/>
    </cofactor>
</comment>
<dbReference type="PANTHER" id="PTHR10157">
    <property type="entry name" value="DOPAMINE BETA HYDROXYLASE RELATED"/>
    <property type="match status" value="1"/>
</dbReference>
<dbReference type="SUPFAM" id="SSF49742">
    <property type="entry name" value="PHM/PNGase F"/>
    <property type="match status" value="4"/>
</dbReference>
<keyword evidence="4" id="KW-0479">Metal-binding</keyword>
<dbReference type="OrthoDB" id="129121at2759"/>
<dbReference type="EMBL" id="LR902197">
    <property type="protein sequence ID" value="CAD7250150.1"/>
    <property type="molecule type" value="Genomic_DNA"/>
</dbReference>
<dbReference type="CDD" id="cd09631">
    <property type="entry name" value="DOMON_DOH"/>
    <property type="match status" value="2"/>
</dbReference>
<keyword evidence="14" id="KW-1185">Reference proteome</keyword>
<organism evidence="13">
    <name type="scientific">Darwinula stevensoni</name>
    <dbReference type="NCBI Taxonomy" id="69355"/>
    <lineage>
        <taxon>Eukaryota</taxon>
        <taxon>Metazoa</taxon>
        <taxon>Ecdysozoa</taxon>
        <taxon>Arthropoda</taxon>
        <taxon>Crustacea</taxon>
        <taxon>Oligostraca</taxon>
        <taxon>Ostracoda</taxon>
        <taxon>Podocopa</taxon>
        <taxon>Podocopida</taxon>
        <taxon>Darwinulocopina</taxon>
        <taxon>Darwinuloidea</taxon>
        <taxon>Darwinulidae</taxon>
        <taxon>Darwinula</taxon>
    </lineage>
</organism>
<dbReference type="GO" id="GO:0006589">
    <property type="term" value="P:octopamine biosynthetic process"/>
    <property type="evidence" value="ECO:0007669"/>
    <property type="project" value="TreeGrafter"/>
</dbReference>
<feature type="domain" description="DOMON" evidence="12">
    <location>
        <begin position="565"/>
        <end position="682"/>
    </location>
</feature>
<evidence type="ECO:0000313" key="14">
    <source>
        <dbReference type="Proteomes" id="UP000677054"/>
    </source>
</evidence>